<reference evidence="2 3" key="1">
    <citation type="journal article" date="2002" name="J. Bacteriol.">
        <title>Whole-genome comparison of Mycobacterium tuberculosis clinical and laboratory strains.</title>
        <authorList>
            <person name="Fleischmann R.D."/>
            <person name="Alland D."/>
            <person name="Eisen J.A."/>
            <person name="Carpenter L."/>
            <person name="White O."/>
            <person name="Peterson J."/>
            <person name="DeBoy R."/>
            <person name="Dodson R."/>
            <person name="Gwinn M."/>
            <person name="Haft D."/>
            <person name="Hickey E."/>
            <person name="Kolonay J.F."/>
            <person name="Nelson W.C."/>
            <person name="Umayam L.A."/>
            <person name="Ermolaeva M."/>
            <person name="Salzberg S.L."/>
            <person name="Delcher A."/>
            <person name="Utterback T."/>
            <person name="Weidman J."/>
            <person name="Khouri H."/>
            <person name="Gill J."/>
            <person name="Mikula A."/>
            <person name="Bishai W."/>
            <person name="Jacobs Jr W.R.Jr."/>
            <person name="Venter J.C."/>
            <person name="Fraser C.M."/>
        </authorList>
    </citation>
    <scope>NUCLEOTIDE SEQUENCE [LARGE SCALE GENOMIC DNA]</scope>
    <source>
        <strain evidence="3">CDC 1551 / Oshkosh</strain>
    </source>
</reference>
<dbReference type="AlphaFoldDB" id="Q8VJ21"/>
<feature type="region of interest" description="Disordered" evidence="1">
    <location>
        <begin position="1"/>
        <end position="31"/>
    </location>
</feature>
<accession>Q8VJ21</accession>
<organism evidence="2 3">
    <name type="scientific">Mycobacterium tuberculosis (strain CDC 1551 / Oshkosh)</name>
    <dbReference type="NCBI Taxonomy" id="83331"/>
    <lineage>
        <taxon>Bacteria</taxon>
        <taxon>Bacillati</taxon>
        <taxon>Actinomycetota</taxon>
        <taxon>Actinomycetes</taxon>
        <taxon>Mycobacteriales</taxon>
        <taxon>Mycobacteriaceae</taxon>
        <taxon>Mycobacterium</taxon>
        <taxon>Mycobacterium tuberculosis complex</taxon>
    </lineage>
</organism>
<name>Q8VJ21_MYCTO</name>
<evidence type="ECO:0000313" key="2">
    <source>
        <dbReference type="EMBL" id="AAK47793.1"/>
    </source>
</evidence>
<protein>
    <submittedName>
        <fullName evidence="2">Uncharacterized protein</fullName>
    </submittedName>
</protein>
<dbReference type="EMBL" id="AE000516">
    <property type="protein sequence ID" value="AAK47793.1"/>
    <property type="molecule type" value="Genomic_DNA"/>
</dbReference>
<sequence length="31" mass="3532">MDRLLALPHRGQPRQDRSAMAPPEQAKGTRF</sequence>
<dbReference type="KEGG" id="mtc:MT3449.2"/>
<proteinExistence type="predicted"/>
<keyword evidence="3" id="KW-1185">Reference proteome</keyword>
<evidence type="ECO:0000256" key="1">
    <source>
        <dbReference type="SAM" id="MobiDB-lite"/>
    </source>
</evidence>
<evidence type="ECO:0000313" key="3">
    <source>
        <dbReference type="Proteomes" id="UP000001020"/>
    </source>
</evidence>
<dbReference type="HOGENOM" id="CLU_3397502_0_0_11"/>
<dbReference type="Proteomes" id="UP000001020">
    <property type="component" value="Chromosome"/>
</dbReference>
<gene>
    <name evidence="2" type="ordered locus">MT3449.2</name>
</gene>